<evidence type="ECO:0000256" key="1">
    <source>
        <dbReference type="ARBA" id="ARBA00013172"/>
    </source>
</evidence>
<dbReference type="PANTHER" id="PTHR12215">
    <property type="entry name" value="PHOSPHOPANTETHEINE TRANSFERASE"/>
    <property type="match status" value="1"/>
</dbReference>
<reference evidence="4" key="1">
    <citation type="submission" date="2021-01" db="EMBL/GenBank/DDBJ databases">
        <authorList>
            <person name="Corre E."/>
            <person name="Pelletier E."/>
            <person name="Niang G."/>
            <person name="Scheremetjew M."/>
            <person name="Finn R."/>
            <person name="Kale V."/>
            <person name="Holt S."/>
            <person name="Cochrane G."/>
            <person name="Meng A."/>
            <person name="Brown T."/>
            <person name="Cohen L."/>
        </authorList>
    </citation>
    <scope>NUCLEOTIDE SEQUENCE</scope>
    <source>
        <strain evidence="4">CCMP 410</strain>
    </source>
</reference>
<organism evidence="4">
    <name type="scientific">Grammatophora oceanica</name>
    <dbReference type="NCBI Taxonomy" id="210454"/>
    <lineage>
        <taxon>Eukaryota</taxon>
        <taxon>Sar</taxon>
        <taxon>Stramenopiles</taxon>
        <taxon>Ochrophyta</taxon>
        <taxon>Bacillariophyta</taxon>
        <taxon>Fragilariophyceae</taxon>
        <taxon>Fragilariophycidae</taxon>
        <taxon>Rhabdonematales</taxon>
        <taxon>Grammatophoraceae</taxon>
        <taxon>Grammatophora</taxon>
    </lineage>
</organism>
<feature type="domain" description="4'-phosphopantetheinyl transferase" evidence="3">
    <location>
        <begin position="55"/>
        <end position="132"/>
    </location>
</feature>
<dbReference type="EMBL" id="HBGK01007547">
    <property type="protein sequence ID" value="CAD9274994.1"/>
    <property type="molecule type" value="Transcribed_RNA"/>
</dbReference>
<accession>A0A7S1UQ08</accession>
<dbReference type="GO" id="GO:0005829">
    <property type="term" value="C:cytosol"/>
    <property type="evidence" value="ECO:0007669"/>
    <property type="project" value="TreeGrafter"/>
</dbReference>
<dbReference type="InterPro" id="IPR008278">
    <property type="entry name" value="4-PPantetheinyl_Trfase_dom"/>
</dbReference>
<dbReference type="GO" id="GO:0000287">
    <property type="term" value="F:magnesium ion binding"/>
    <property type="evidence" value="ECO:0007669"/>
    <property type="project" value="InterPro"/>
</dbReference>
<proteinExistence type="predicted"/>
<dbReference type="GO" id="GO:0019878">
    <property type="term" value="P:lysine biosynthetic process via aminoadipic acid"/>
    <property type="evidence" value="ECO:0007669"/>
    <property type="project" value="TreeGrafter"/>
</dbReference>
<evidence type="ECO:0000313" key="4">
    <source>
        <dbReference type="EMBL" id="CAD9274994.1"/>
    </source>
</evidence>
<dbReference type="Gene3D" id="3.90.470.20">
    <property type="entry name" value="4'-phosphopantetheinyl transferase domain"/>
    <property type="match status" value="1"/>
</dbReference>
<dbReference type="SUPFAM" id="SSF56214">
    <property type="entry name" value="4'-phosphopantetheinyl transferase"/>
    <property type="match status" value="1"/>
</dbReference>
<gene>
    <name evidence="4" type="ORF">GOCE00092_LOCUS3902</name>
</gene>
<evidence type="ECO:0000259" key="3">
    <source>
        <dbReference type="Pfam" id="PF01648"/>
    </source>
</evidence>
<dbReference type="InterPro" id="IPR050559">
    <property type="entry name" value="P-Pant_transferase_sf"/>
</dbReference>
<keyword evidence="2" id="KW-0808">Transferase</keyword>
<dbReference type="GO" id="GO:0008897">
    <property type="term" value="F:holo-[acyl-carrier-protein] synthase activity"/>
    <property type="evidence" value="ECO:0007669"/>
    <property type="project" value="UniProtKB-EC"/>
</dbReference>
<protein>
    <recommendedName>
        <fullName evidence="1">holo-[acyl-carrier-protein] synthase</fullName>
        <ecNumber evidence="1">2.7.8.7</ecNumber>
    </recommendedName>
</protein>
<name>A0A7S1UQ08_9STRA</name>
<dbReference type="EC" id="2.7.8.7" evidence="1"/>
<dbReference type="InterPro" id="IPR037143">
    <property type="entry name" value="4-PPantetheinyl_Trfase_dom_sf"/>
</dbReference>
<evidence type="ECO:0000256" key="2">
    <source>
        <dbReference type="ARBA" id="ARBA00022679"/>
    </source>
</evidence>
<dbReference type="AlphaFoldDB" id="A0A7S1UQ08"/>
<dbReference type="PANTHER" id="PTHR12215:SF10">
    <property type="entry name" value="L-AMINOADIPATE-SEMIALDEHYDE DEHYDROGENASE-PHOSPHOPANTETHEINYL TRANSFERASE"/>
    <property type="match status" value="1"/>
</dbReference>
<dbReference type="Pfam" id="PF01648">
    <property type="entry name" value="ACPS"/>
    <property type="match status" value="1"/>
</dbReference>
<sequence>MDLPVVDLPRTEYGKPFIPPTDDSDAPLFSVSHQFPFVGICRILDANDIPQNLRLGMDIVMFDEINSRLYSSEMDFCRVFQRSFAPGEWSCIERAQYPLQEFYLRWAIKEAYTKALGKGMSLKFDSFQTKLDVAACRYGWSLWDHLERPRTPSSQTNEEVHRLWGTISKVNSVDTTESERWLLMFIPLPSCGKNGYACICFGPAENEKALCETSLSRLDTTLSELIQFHVAARETEKNGTVTNDKCA</sequence>